<accession>A0A366JPS7</accession>
<keyword evidence="2" id="KW-1185">Reference proteome</keyword>
<dbReference type="RefSeq" id="WP_113884342.1">
    <property type="nucleotide sequence ID" value="NZ_QNSF01000011.1"/>
</dbReference>
<gene>
    <name evidence="1" type="ORF">DFO70_11129</name>
</gene>
<comment type="caution">
    <text evidence="1">The sequence shown here is derived from an EMBL/GenBank/DDBJ whole genome shotgun (WGS) entry which is preliminary data.</text>
</comment>
<evidence type="ECO:0000313" key="2">
    <source>
        <dbReference type="Proteomes" id="UP000252731"/>
    </source>
</evidence>
<dbReference type="EMBL" id="QNSF01000011">
    <property type="protein sequence ID" value="RBP89382.1"/>
    <property type="molecule type" value="Genomic_DNA"/>
</dbReference>
<reference evidence="1 2" key="1">
    <citation type="submission" date="2018-06" db="EMBL/GenBank/DDBJ databases">
        <title>Freshwater and sediment microbial communities from various areas in North America, analyzing microbe dynamics in response to fracking.</title>
        <authorList>
            <person name="Lamendella R."/>
        </authorList>
    </citation>
    <scope>NUCLEOTIDE SEQUENCE [LARGE SCALE GENOMIC DNA]</scope>
    <source>
        <strain evidence="1 2">14_TX</strain>
    </source>
</reference>
<dbReference type="Proteomes" id="UP000252731">
    <property type="component" value="Unassembled WGS sequence"/>
</dbReference>
<proteinExistence type="predicted"/>
<organism evidence="1 2">
    <name type="scientific">Cytobacillus firmus</name>
    <name type="common">Bacillus firmus</name>
    <dbReference type="NCBI Taxonomy" id="1399"/>
    <lineage>
        <taxon>Bacteria</taxon>
        <taxon>Bacillati</taxon>
        <taxon>Bacillota</taxon>
        <taxon>Bacilli</taxon>
        <taxon>Bacillales</taxon>
        <taxon>Bacillaceae</taxon>
        <taxon>Cytobacillus</taxon>
    </lineage>
</organism>
<protein>
    <submittedName>
        <fullName evidence="1">Uncharacterized protein</fullName>
    </submittedName>
</protein>
<name>A0A366JPS7_CYTFI</name>
<sequence length="76" mass="8940">MSQLENIKKIFTDQVYNMNGSIYMDREHVQWLIEQSEKAERYEKALNRIAYCEFDGWSGSDVLGKVTNFANKTLKD</sequence>
<evidence type="ECO:0000313" key="1">
    <source>
        <dbReference type="EMBL" id="RBP89382.1"/>
    </source>
</evidence>
<dbReference type="AlphaFoldDB" id="A0A366JPS7"/>